<evidence type="ECO:0000256" key="1">
    <source>
        <dbReference type="SAM" id="Phobius"/>
    </source>
</evidence>
<sequence>MASHPALTLPHFESAAEHLLVGKYFEAACVTFLMYDHILTFSAEVERIWKQQITGASMLFLINRYITPITVIIVTEAYDDPVWDKRELTLWPSEYPAVLILCLQMHPFCALRWDNDRPSCSGLRAVYALYAHSLRILFFLMTLWIVQLVMGFIGIANGFPVPLPPGLVGCIFTSTNTLFSAQWVFPLVTDAVVFGLTLWRSGSYLMSGNAPTLHRFARDGIMYFFVIFMANLMNTLIYFLAPGDLKAVAAAFSKLITSTMVSRLVLNLRAPSTLAPSGGRLPNSIHLTSSAHMKFVSMTVGNLGEEMESFYEDDYYDTPSYELDRK</sequence>
<gene>
    <name evidence="3" type="ORF">BDZ94DRAFT_1312144</name>
</gene>
<feature type="domain" description="DUF6533" evidence="2">
    <location>
        <begin position="24"/>
        <end position="69"/>
    </location>
</feature>
<feature type="transmembrane region" description="Helical" evidence="1">
    <location>
        <begin position="220"/>
        <end position="241"/>
    </location>
</feature>
<proteinExistence type="predicted"/>
<reference evidence="3" key="1">
    <citation type="submission" date="2020-11" db="EMBL/GenBank/DDBJ databases">
        <authorList>
            <consortium name="DOE Joint Genome Institute"/>
            <person name="Ahrendt S."/>
            <person name="Riley R."/>
            <person name="Andreopoulos W."/>
            <person name="Labutti K."/>
            <person name="Pangilinan J."/>
            <person name="Ruiz-Duenas F.J."/>
            <person name="Barrasa J.M."/>
            <person name="Sanchez-Garcia M."/>
            <person name="Camarero S."/>
            <person name="Miyauchi S."/>
            <person name="Serrano A."/>
            <person name="Linde D."/>
            <person name="Babiker R."/>
            <person name="Drula E."/>
            <person name="Ayuso-Fernandez I."/>
            <person name="Pacheco R."/>
            <person name="Padilla G."/>
            <person name="Ferreira P."/>
            <person name="Barriuso J."/>
            <person name="Kellner H."/>
            <person name="Castanera R."/>
            <person name="Alfaro M."/>
            <person name="Ramirez L."/>
            <person name="Pisabarro A.G."/>
            <person name="Kuo A."/>
            <person name="Tritt A."/>
            <person name="Lipzen A."/>
            <person name="He G."/>
            <person name="Yan M."/>
            <person name="Ng V."/>
            <person name="Cullen D."/>
            <person name="Martin F."/>
            <person name="Rosso M.-N."/>
            <person name="Henrissat B."/>
            <person name="Hibbett D."/>
            <person name="Martinez A.T."/>
            <person name="Grigoriev I.V."/>
        </authorList>
    </citation>
    <scope>NUCLEOTIDE SEQUENCE</scope>
    <source>
        <strain evidence="3">CBS 247.69</strain>
    </source>
</reference>
<organism evidence="3 4">
    <name type="scientific">Collybia nuda</name>
    <dbReference type="NCBI Taxonomy" id="64659"/>
    <lineage>
        <taxon>Eukaryota</taxon>
        <taxon>Fungi</taxon>
        <taxon>Dikarya</taxon>
        <taxon>Basidiomycota</taxon>
        <taxon>Agaricomycotina</taxon>
        <taxon>Agaricomycetes</taxon>
        <taxon>Agaricomycetidae</taxon>
        <taxon>Agaricales</taxon>
        <taxon>Tricholomatineae</taxon>
        <taxon>Clitocybaceae</taxon>
        <taxon>Collybia</taxon>
    </lineage>
</organism>
<dbReference type="InterPro" id="IPR045340">
    <property type="entry name" value="DUF6533"/>
</dbReference>
<dbReference type="Pfam" id="PF20151">
    <property type="entry name" value="DUF6533"/>
    <property type="match status" value="1"/>
</dbReference>
<dbReference type="Proteomes" id="UP000807353">
    <property type="component" value="Unassembled WGS sequence"/>
</dbReference>
<keyword evidence="1" id="KW-1133">Transmembrane helix</keyword>
<name>A0A9P5XXV8_9AGAR</name>
<evidence type="ECO:0000313" key="3">
    <source>
        <dbReference type="EMBL" id="KAF9459767.1"/>
    </source>
</evidence>
<comment type="caution">
    <text evidence="3">The sequence shown here is derived from an EMBL/GenBank/DDBJ whole genome shotgun (WGS) entry which is preliminary data.</text>
</comment>
<keyword evidence="1" id="KW-0812">Transmembrane</keyword>
<keyword evidence="4" id="KW-1185">Reference proteome</keyword>
<accession>A0A9P5XXV8</accession>
<dbReference type="AlphaFoldDB" id="A0A9P5XXV8"/>
<protein>
    <recommendedName>
        <fullName evidence="2">DUF6533 domain-containing protein</fullName>
    </recommendedName>
</protein>
<feature type="transmembrane region" description="Helical" evidence="1">
    <location>
        <begin position="179"/>
        <end position="199"/>
    </location>
</feature>
<keyword evidence="1" id="KW-0472">Membrane</keyword>
<evidence type="ECO:0000259" key="2">
    <source>
        <dbReference type="Pfam" id="PF20151"/>
    </source>
</evidence>
<evidence type="ECO:0000313" key="4">
    <source>
        <dbReference type="Proteomes" id="UP000807353"/>
    </source>
</evidence>
<feature type="transmembrane region" description="Helical" evidence="1">
    <location>
        <begin position="134"/>
        <end position="159"/>
    </location>
</feature>
<dbReference type="EMBL" id="MU150311">
    <property type="protein sequence ID" value="KAF9459767.1"/>
    <property type="molecule type" value="Genomic_DNA"/>
</dbReference>
<dbReference type="OrthoDB" id="2933315at2759"/>